<dbReference type="InterPro" id="IPR031052">
    <property type="entry name" value="FHY3/FAR1"/>
</dbReference>
<dbReference type="GO" id="GO:0006355">
    <property type="term" value="P:regulation of DNA-templated transcription"/>
    <property type="evidence" value="ECO:0007669"/>
    <property type="project" value="UniProtKB-UniRule"/>
</dbReference>
<comment type="function">
    <text evidence="1">Putative transcription activator involved in regulating light control of development.</text>
</comment>
<reference evidence="3" key="1">
    <citation type="submission" date="2019-11" db="EMBL/GenBank/DDBJ databases">
        <authorList>
            <person name="Liu Y."/>
            <person name="Hou J."/>
            <person name="Li T.-Q."/>
            <person name="Guan C.-H."/>
            <person name="Wu X."/>
            <person name="Wu H.-Z."/>
            <person name="Ling F."/>
            <person name="Zhang R."/>
            <person name="Shi X.-G."/>
            <person name="Ren J.-P."/>
            <person name="Chen E.-F."/>
            <person name="Sun J.-M."/>
        </authorList>
    </citation>
    <scope>NUCLEOTIDE SEQUENCE</scope>
    <source>
        <strain evidence="3">Adult_tree_wgs_1</strain>
        <tissue evidence="3">Leaves</tissue>
    </source>
</reference>
<comment type="caution">
    <text evidence="3">The sequence shown here is derived from an EMBL/GenBank/DDBJ whole genome shotgun (WGS) entry which is preliminary data.</text>
</comment>
<organism evidence="3 4">
    <name type="scientific">Rhododendron simsii</name>
    <name type="common">Sims's rhododendron</name>
    <dbReference type="NCBI Taxonomy" id="118357"/>
    <lineage>
        <taxon>Eukaryota</taxon>
        <taxon>Viridiplantae</taxon>
        <taxon>Streptophyta</taxon>
        <taxon>Embryophyta</taxon>
        <taxon>Tracheophyta</taxon>
        <taxon>Spermatophyta</taxon>
        <taxon>Magnoliopsida</taxon>
        <taxon>eudicotyledons</taxon>
        <taxon>Gunneridae</taxon>
        <taxon>Pentapetalae</taxon>
        <taxon>asterids</taxon>
        <taxon>Ericales</taxon>
        <taxon>Ericaceae</taxon>
        <taxon>Ericoideae</taxon>
        <taxon>Rhodoreae</taxon>
        <taxon>Rhododendron</taxon>
    </lineage>
</organism>
<evidence type="ECO:0000256" key="1">
    <source>
        <dbReference type="RuleBase" id="RU367018"/>
    </source>
</evidence>
<evidence type="ECO:0000313" key="4">
    <source>
        <dbReference type="Proteomes" id="UP000626092"/>
    </source>
</evidence>
<keyword evidence="4" id="KW-1185">Reference proteome</keyword>
<dbReference type="Pfam" id="PF10551">
    <property type="entry name" value="MULE"/>
    <property type="match status" value="1"/>
</dbReference>
<dbReference type="InterPro" id="IPR018289">
    <property type="entry name" value="MULE_transposase_dom"/>
</dbReference>
<comment type="similarity">
    <text evidence="1">Belongs to the FHY3/FAR1 family.</text>
</comment>
<dbReference type="PANTHER" id="PTHR31669:SF251">
    <property type="entry name" value="PROTEIN FAR1-RELATED SEQUENCE"/>
    <property type="match status" value="1"/>
</dbReference>
<keyword evidence="1" id="KW-0539">Nucleus</keyword>
<evidence type="ECO:0000313" key="3">
    <source>
        <dbReference type="EMBL" id="KAF7151279.1"/>
    </source>
</evidence>
<evidence type="ECO:0000259" key="2">
    <source>
        <dbReference type="Pfam" id="PF10551"/>
    </source>
</evidence>
<sequence length="262" mass="29687">MLCESSANSSQALYIPQVKNDLIPKINQEFDSLQKVKEFYNRYAKEAETFEWLFKEWLKAMPASPPKMIITDQDLAMTKAIASALPNTLHRMQIEDLPNEYILRRWTKSAKAMRVRDDLGPGMKEICDKSLLERRNRLFKLASTLIDEAMITEDGTEFVEEHLSLGHKNLCDMKKLSQDGERSAIQVPIIRDLGLKEPLQVRAKGCGKRLKGGKEKVAKKAKHCHGCGLTGQSHDKKNCPKLLSSNVFNICNVNLIISLFAI</sequence>
<accession>A0A834HCA2</accession>
<dbReference type="GO" id="GO:0008270">
    <property type="term" value="F:zinc ion binding"/>
    <property type="evidence" value="ECO:0007669"/>
    <property type="project" value="UniProtKB-UniRule"/>
</dbReference>
<keyword evidence="1" id="KW-0863">Zinc-finger</keyword>
<dbReference type="Proteomes" id="UP000626092">
    <property type="component" value="Unassembled WGS sequence"/>
</dbReference>
<gene>
    <name evidence="3" type="ORF">RHSIM_Rhsim02G0126800</name>
</gene>
<dbReference type="GO" id="GO:0005634">
    <property type="term" value="C:nucleus"/>
    <property type="evidence" value="ECO:0007669"/>
    <property type="project" value="UniProtKB-SubCell"/>
</dbReference>
<dbReference type="EMBL" id="WJXA01000002">
    <property type="protein sequence ID" value="KAF7151279.1"/>
    <property type="molecule type" value="Genomic_DNA"/>
</dbReference>
<dbReference type="PANTHER" id="PTHR31669">
    <property type="entry name" value="PROTEIN FAR1-RELATED SEQUENCE 10-RELATED"/>
    <property type="match status" value="1"/>
</dbReference>
<comment type="subcellular location">
    <subcellularLocation>
        <location evidence="1">Nucleus</location>
    </subcellularLocation>
</comment>
<dbReference type="OrthoDB" id="1677172at2759"/>
<keyword evidence="1" id="KW-0479">Metal-binding</keyword>
<feature type="domain" description="MULE transposase" evidence="2">
    <location>
        <begin position="45"/>
        <end position="92"/>
    </location>
</feature>
<keyword evidence="1" id="KW-0862">Zinc</keyword>
<protein>
    <recommendedName>
        <fullName evidence="1">Protein FAR1-RELATED SEQUENCE</fullName>
    </recommendedName>
</protein>
<dbReference type="AlphaFoldDB" id="A0A834HCA2"/>
<name>A0A834HCA2_RHOSS</name>
<proteinExistence type="inferred from homology"/>